<accession>A0ABN7XCC7</accession>
<name>A0ABN7XCC7_GIGMA</name>
<keyword evidence="2" id="KW-1185">Reference proteome</keyword>
<dbReference type="EMBL" id="CAJVQB010116864">
    <property type="protein sequence ID" value="CAG8852857.1"/>
    <property type="molecule type" value="Genomic_DNA"/>
</dbReference>
<organism evidence="1 2">
    <name type="scientific">Gigaspora margarita</name>
    <dbReference type="NCBI Taxonomy" id="4874"/>
    <lineage>
        <taxon>Eukaryota</taxon>
        <taxon>Fungi</taxon>
        <taxon>Fungi incertae sedis</taxon>
        <taxon>Mucoromycota</taxon>
        <taxon>Glomeromycotina</taxon>
        <taxon>Glomeromycetes</taxon>
        <taxon>Diversisporales</taxon>
        <taxon>Gigasporaceae</taxon>
        <taxon>Gigaspora</taxon>
    </lineage>
</organism>
<dbReference type="Proteomes" id="UP000789901">
    <property type="component" value="Unassembled WGS sequence"/>
</dbReference>
<feature type="non-terminal residue" evidence="1">
    <location>
        <position position="41"/>
    </location>
</feature>
<comment type="caution">
    <text evidence="1">The sequence shown here is derived from an EMBL/GenBank/DDBJ whole genome shotgun (WGS) entry which is preliminary data.</text>
</comment>
<gene>
    <name evidence="1" type="ORF">GMARGA_LOCUS41678</name>
</gene>
<proteinExistence type="predicted"/>
<evidence type="ECO:0000313" key="2">
    <source>
        <dbReference type="Proteomes" id="UP000789901"/>
    </source>
</evidence>
<protein>
    <submittedName>
        <fullName evidence="1">38248_t:CDS:1</fullName>
    </submittedName>
</protein>
<evidence type="ECO:0000313" key="1">
    <source>
        <dbReference type="EMBL" id="CAG8852857.1"/>
    </source>
</evidence>
<feature type="non-terminal residue" evidence="1">
    <location>
        <position position="1"/>
    </location>
</feature>
<sequence>KILFGLLKVYSPSKGTDERKQLHEDYLKDFSELCQVFGIQE</sequence>
<reference evidence="1 2" key="1">
    <citation type="submission" date="2021-06" db="EMBL/GenBank/DDBJ databases">
        <authorList>
            <person name="Kallberg Y."/>
            <person name="Tangrot J."/>
            <person name="Rosling A."/>
        </authorList>
    </citation>
    <scope>NUCLEOTIDE SEQUENCE [LARGE SCALE GENOMIC DNA]</scope>
    <source>
        <strain evidence="1 2">120-4 pot B 10/14</strain>
    </source>
</reference>